<evidence type="ECO:0000256" key="2">
    <source>
        <dbReference type="PROSITE-ProRule" id="PRU00169"/>
    </source>
</evidence>
<dbReference type="PROSITE" id="PS50110">
    <property type="entry name" value="RESPONSE_REGULATORY"/>
    <property type="match status" value="1"/>
</dbReference>
<dbReference type="AlphaFoldDB" id="A0A8J3IVJ9"/>
<dbReference type="RefSeq" id="WP_220209922.1">
    <property type="nucleotide sequence ID" value="NZ_BNJK01000002.1"/>
</dbReference>
<dbReference type="PANTHER" id="PTHR44591">
    <property type="entry name" value="STRESS RESPONSE REGULATOR PROTEIN 1"/>
    <property type="match status" value="1"/>
</dbReference>
<keyword evidence="6" id="KW-1185">Reference proteome</keyword>
<sequence>MLFSQDESEKPASQSSDYDHRSPPPVAQDLFAAPRRTVLVVDLNPIMKDLIQEILQSEHFHVLFARDTESGLVSIAAHHPQLILLSNHFRRVDGYRLCRMIRQTRHLARLPVILFGKQENTPISAMRGRLAGSTDFLSMPFASQELVQMIKKYLPK</sequence>
<proteinExistence type="predicted"/>
<comment type="caution">
    <text evidence="5">The sequence shown here is derived from an EMBL/GenBank/DDBJ whole genome shotgun (WGS) entry which is preliminary data.</text>
</comment>
<evidence type="ECO:0000256" key="3">
    <source>
        <dbReference type="SAM" id="MobiDB-lite"/>
    </source>
</evidence>
<dbReference type="Pfam" id="PF00072">
    <property type="entry name" value="Response_reg"/>
    <property type="match status" value="1"/>
</dbReference>
<organism evidence="5 6">
    <name type="scientific">Reticulibacter mediterranei</name>
    <dbReference type="NCBI Taxonomy" id="2778369"/>
    <lineage>
        <taxon>Bacteria</taxon>
        <taxon>Bacillati</taxon>
        <taxon>Chloroflexota</taxon>
        <taxon>Ktedonobacteria</taxon>
        <taxon>Ktedonobacterales</taxon>
        <taxon>Reticulibacteraceae</taxon>
        <taxon>Reticulibacter</taxon>
    </lineage>
</organism>
<dbReference type="InterPro" id="IPR001789">
    <property type="entry name" value="Sig_transdc_resp-reg_receiver"/>
</dbReference>
<dbReference type="Proteomes" id="UP000597444">
    <property type="component" value="Unassembled WGS sequence"/>
</dbReference>
<keyword evidence="1" id="KW-0597">Phosphoprotein</keyword>
<evidence type="ECO:0000313" key="5">
    <source>
        <dbReference type="EMBL" id="GHO99275.1"/>
    </source>
</evidence>
<evidence type="ECO:0000259" key="4">
    <source>
        <dbReference type="PROSITE" id="PS50110"/>
    </source>
</evidence>
<dbReference type="InterPro" id="IPR011006">
    <property type="entry name" value="CheY-like_superfamily"/>
</dbReference>
<name>A0A8J3IVJ9_9CHLR</name>
<feature type="region of interest" description="Disordered" evidence="3">
    <location>
        <begin position="1"/>
        <end position="26"/>
    </location>
</feature>
<dbReference type="InterPro" id="IPR050595">
    <property type="entry name" value="Bact_response_regulator"/>
</dbReference>
<gene>
    <name evidence="5" type="ORF">KSF_093230</name>
</gene>
<evidence type="ECO:0000256" key="1">
    <source>
        <dbReference type="ARBA" id="ARBA00022553"/>
    </source>
</evidence>
<evidence type="ECO:0000313" key="6">
    <source>
        <dbReference type="Proteomes" id="UP000597444"/>
    </source>
</evidence>
<dbReference type="Gene3D" id="3.40.50.2300">
    <property type="match status" value="1"/>
</dbReference>
<comment type="caution">
    <text evidence="2">Lacks conserved residue(s) required for the propagation of feature annotation.</text>
</comment>
<accession>A0A8J3IVJ9</accession>
<dbReference type="SUPFAM" id="SSF52172">
    <property type="entry name" value="CheY-like"/>
    <property type="match status" value="1"/>
</dbReference>
<dbReference type="GO" id="GO:0000160">
    <property type="term" value="P:phosphorelay signal transduction system"/>
    <property type="evidence" value="ECO:0007669"/>
    <property type="project" value="InterPro"/>
</dbReference>
<dbReference type="EMBL" id="BNJK01000002">
    <property type="protein sequence ID" value="GHO99275.1"/>
    <property type="molecule type" value="Genomic_DNA"/>
</dbReference>
<protein>
    <recommendedName>
        <fullName evidence="4">Response regulatory domain-containing protein</fullName>
    </recommendedName>
</protein>
<feature type="domain" description="Response regulatory" evidence="4">
    <location>
        <begin position="37"/>
        <end position="154"/>
    </location>
</feature>
<dbReference type="PANTHER" id="PTHR44591:SF3">
    <property type="entry name" value="RESPONSE REGULATORY DOMAIN-CONTAINING PROTEIN"/>
    <property type="match status" value="1"/>
</dbReference>
<dbReference type="SMART" id="SM00448">
    <property type="entry name" value="REC"/>
    <property type="match status" value="1"/>
</dbReference>
<reference evidence="5" key="1">
    <citation type="submission" date="2020-10" db="EMBL/GenBank/DDBJ databases">
        <title>Taxonomic study of unclassified bacteria belonging to the class Ktedonobacteria.</title>
        <authorList>
            <person name="Yabe S."/>
            <person name="Wang C.M."/>
            <person name="Zheng Y."/>
            <person name="Sakai Y."/>
            <person name="Cavaletti L."/>
            <person name="Monciardini P."/>
            <person name="Donadio S."/>
        </authorList>
    </citation>
    <scope>NUCLEOTIDE SEQUENCE</scope>
    <source>
        <strain evidence="5">ID150040</strain>
    </source>
</reference>